<dbReference type="InterPro" id="IPR018079">
    <property type="entry name" value="Ribosomal_uS4_CS"/>
</dbReference>
<keyword evidence="2 7" id="KW-0699">rRNA-binding</keyword>
<comment type="subunit">
    <text evidence="7">Part of the 30S ribosomal subunit. Contacts protein S5. The interaction surface between S4 and S5 is involved in control of translational fidelity.</text>
</comment>
<dbReference type="Pfam" id="PF00163">
    <property type="entry name" value="Ribosomal_S4"/>
    <property type="match status" value="1"/>
</dbReference>
<dbReference type="EMBL" id="RAPN01000001">
    <property type="protein sequence ID" value="RKD91185.1"/>
    <property type="molecule type" value="Genomic_DNA"/>
</dbReference>
<evidence type="ECO:0000256" key="2">
    <source>
        <dbReference type="ARBA" id="ARBA00022730"/>
    </source>
</evidence>
<dbReference type="GO" id="GO:0019843">
    <property type="term" value="F:rRNA binding"/>
    <property type="evidence" value="ECO:0007669"/>
    <property type="project" value="UniProtKB-UniRule"/>
</dbReference>
<keyword evidence="4 7" id="KW-0689">Ribosomal protein</keyword>
<dbReference type="GO" id="GO:0003735">
    <property type="term" value="F:structural constituent of ribosome"/>
    <property type="evidence" value="ECO:0007669"/>
    <property type="project" value="InterPro"/>
</dbReference>
<sequence length="202" mass="23047">MARYTGPKSKIARKFGEPIFGPDKVLEKKNYPPGFHGLASRRRKKSEYGLQLKEKQKAKYTYGILEKQFANLFHKASASKGITGEVLLQLLESRLDNVVFRFGLARTRAAARQLVSHKHITVNGEIVNIPSYQLRPGDVVGVREKSKSLEVVADALTSHRYNKYAWLEWDGSAMTGKFLNRPEREEIPENIKEQLIVELYSK</sequence>
<evidence type="ECO:0000259" key="10">
    <source>
        <dbReference type="SMART" id="SM01390"/>
    </source>
</evidence>
<evidence type="ECO:0000256" key="3">
    <source>
        <dbReference type="ARBA" id="ARBA00022884"/>
    </source>
</evidence>
<dbReference type="InterPro" id="IPR005709">
    <property type="entry name" value="Ribosomal_uS4_bac-type"/>
</dbReference>
<comment type="caution">
    <text evidence="11">The sequence shown here is derived from an EMBL/GenBank/DDBJ whole genome shotgun (WGS) entry which is preliminary data.</text>
</comment>
<evidence type="ECO:0000313" key="11">
    <source>
        <dbReference type="EMBL" id="RKD91185.1"/>
    </source>
</evidence>
<dbReference type="HAMAP" id="MF_01306_B">
    <property type="entry name" value="Ribosomal_uS4_B"/>
    <property type="match status" value="1"/>
</dbReference>
<dbReference type="SMART" id="SM01390">
    <property type="entry name" value="Ribosomal_S4"/>
    <property type="match status" value="1"/>
</dbReference>
<dbReference type="OrthoDB" id="9803672at2"/>
<dbReference type="PROSITE" id="PS50889">
    <property type="entry name" value="S4"/>
    <property type="match status" value="1"/>
</dbReference>
<dbReference type="InterPro" id="IPR036986">
    <property type="entry name" value="S4_RNA-bd_sf"/>
</dbReference>
<evidence type="ECO:0000256" key="5">
    <source>
        <dbReference type="ARBA" id="ARBA00023274"/>
    </source>
</evidence>
<dbReference type="InterPro" id="IPR001912">
    <property type="entry name" value="Ribosomal_uS4_N"/>
</dbReference>
<name>A0A419W6V9_9BACT</name>
<dbReference type="PANTHER" id="PTHR11831:SF4">
    <property type="entry name" value="SMALL RIBOSOMAL SUBUNIT PROTEIN US4M"/>
    <property type="match status" value="1"/>
</dbReference>
<keyword evidence="3 7" id="KW-0694">RNA-binding</keyword>
<dbReference type="GO" id="GO:0042274">
    <property type="term" value="P:ribosomal small subunit biogenesis"/>
    <property type="evidence" value="ECO:0007669"/>
    <property type="project" value="TreeGrafter"/>
</dbReference>
<evidence type="ECO:0000313" key="12">
    <source>
        <dbReference type="Proteomes" id="UP000283387"/>
    </source>
</evidence>
<evidence type="ECO:0000259" key="9">
    <source>
        <dbReference type="SMART" id="SM00363"/>
    </source>
</evidence>
<dbReference type="NCBIfam" id="TIGR01017">
    <property type="entry name" value="rpsD_bact"/>
    <property type="match status" value="1"/>
</dbReference>
<dbReference type="PROSITE" id="PS00632">
    <property type="entry name" value="RIBOSOMAL_S4"/>
    <property type="match status" value="1"/>
</dbReference>
<dbReference type="Proteomes" id="UP000283387">
    <property type="component" value="Unassembled WGS sequence"/>
</dbReference>
<evidence type="ECO:0000256" key="6">
    <source>
        <dbReference type="ARBA" id="ARBA00035254"/>
    </source>
</evidence>
<keyword evidence="12" id="KW-1185">Reference proteome</keyword>
<evidence type="ECO:0000256" key="7">
    <source>
        <dbReference type="HAMAP-Rule" id="MF_01306"/>
    </source>
</evidence>
<dbReference type="Gene3D" id="3.10.290.10">
    <property type="entry name" value="RNA-binding S4 domain"/>
    <property type="match status" value="1"/>
</dbReference>
<reference evidence="11 12" key="1">
    <citation type="submission" date="2018-09" db="EMBL/GenBank/DDBJ databases">
        <title>Genomic Encyclopedia of Archaeal and Bacterial Type Strains, Phase II (KMG-II): from individual species to whole genera.</title>
        <authorList>
            <person name="Goeker M."/>
        </authorList>
    </citation>
    <scope>NUCLEOTIDE SEQUENCE [LARGE SCALE GENOMIC DNA]</scope>
    <source>
        <strain evidence="11 12">DSM 27148</strain>
    </source>
</reference>
<dbReference type="SMART" id="SM00363">
    <property type="entry name" value="S4"/>
    <property type="match status" value="1"/>
</dbReference>
<dbReference type="NCBIfam" id="NF003717">
    <property type="entry name" value="PRK05327.1"/>
    <property type="match status" value="1"/>
</dbReference>
<gene>
    <name evidence="7" type="primary">rpsD</name>
    <name evidence="11" type="ORF">BC643_1534</name>
</gene>
<dbReference type="FunFam" id="3.10.290.10:FF:000001">
    <property type="entry name" value="30S ribosomal protein S4"/>
    <property type="match status" value="1"/>
</dbReference>
<dbReference type="InterPro" id="IPR002942">
    <property type="entry name" value="S4_RNA-bd"/>
</dbReference>
<keyword evidence="5 7" id="KW-0687">Ribonucleoprotein</keyword>
<evidence type="ECO:0000256" key="4">
    <source>
        <dbReference type="ARBA" id="ARBA00022980"/>
    </source>
</evidence>
<dbReference type="SUPFAM" id="SSF55174">
    <property type="entry name" value="Alpha-L RNA-binding motif"/>
    <property type="match status" value="1"/>
</dbReference>
<dbReference type="PANTHER" id="PTHR11831">
    <property type="entry name" value="30S 40S RIBOSOMAL PROTEIN"/>
    <property type="match status" value="1"/>
</dbReference>
<dbReference type="CDD" id="cd00165">
    <property type="entry name" value="S4"/>
    <property type="match status" value="1"/>
</dbReference>
<comment type="similarity">
    <text evidence="1 7 8">Belongs to the universal ribosomal protein uS4 family.</text>
</comment>
<dbReference type="Gene3D" id="1.10.1050.10">
    <property type="entry name" value="Ribosomal Protein S4 Delta 41, Chain A, domain 1"/>
    <property type="match status" value="1"/>
</dbReference>
<dbReference type="Pfam" id="PF01479">
    <property type="entry name" value="S4"/>
    <property type="match status" value="1"/>
</dbReference>
<comment type="function">
    <text evidence="7">One of the primary rRNA binding proteins, it binds directly to 16S rRNA where it nucleates assembly of the body of the 30S subunit.</text>
</comment>
<organism evidence="11 12">
    <name type="scientific">Mangrovibacterium diazotrophicum</name>
    <dbReference type="NCBI Taxonomy" id="1261403"/>
    <lineage>
        <taxon>Bacteria</taxon>
        <taxon>Pseudomonadati</taxon>
        <taxon>Bacteroidota</taxon>
        <taxon>Bacteroidia</taxon>
        <taxon>Marinilabiliales</taxon>
        <taxon>Prolixibacteraceae</taxon>
        <taxon>Mangrovibacterium</taxon>
    </lineage>
</organism>
<evidence type="ECO:0000256" key="8">
    <source>
        <dbReference type="RuleBase" id="RU003699"/>
    </source>
</evidence>
<proteinExistence type="inferred from homology"/>
<comment type="function">
    <text evidence="7">With S5 and S12 plays an important role in translational accuracy.</text>
</comment>
<evidence type="ECO:0000256" key="1">
    <source>
        <dbReference type="ARBA" id="ARBA00007465"/>
    </source>
</evidence>
<feature type="domain" description="RNA-binding S4" evidence="9">
    <location>
        <begin position="93"/>
        <end position="157"/>
    </location>
</feature>
<accession>A0A419W6V9</accession>
<dbReference type="RefSeq" id="WP_120272511.1">
    <property type="nucleotide sequence ID" value="NZ_RAPN01000001.1"/>
</dbReference>
<feature type="domain" description="Small ribosomal subunit protein uS4 N-terminal" evidence="10">
    <location>
        <begin position="3"/>
        <end position="92"/>
    </location>
</feature>
<dbReference type="InterPro" id="IPR022801">
    <property type="entry name" value="Ribosomal_uS4"/>
</dbReference>
<dbReference type="GO" id="GO:0006412">
    <property type="term" value="P:translation"/>
    <property type="evidence" value="ECO:0007669"/>
    <property type="project" value="UniProtKB-UniRule"/>
</dbReference>
<dbReference type="AlphaFoldDB" id="A0A419W6V9"/>
<dbReference type="GO" id="GO:0015935">
    <property type="term" value="C:small ribosomal subunit"/>
    <property type="evidence" value="ECO:0007669"/>
    <property type="project" value="InterPro"/>
</dbReference>
<protein>
    <recommendedName>
        <fullName evidence="6 7">Small ribosomal subunit protein uS4</fullName>
    </recommendedName>
</protein>